<evidence type="ECO:0000259" key="1">
    <source>
        <dbReference type="Pfam" id="PF04466"/>
    </source>
</evidence>
<reference evidence="2 3" key="1">
    <citation type="submission" date="2016-10" db="EMBL/GenBank/DDBJ databases">
        <authorList>
            <person name="de Groot N.N."/>
        </authorList>
    </citation>
    <scope>NUCLEOTIDE SEQUENCE [LARGE SCALE GENOMIC DNA]</scope>
    <source>
        <strain evidence="2 3">DSM 24015</strain>
    </source>
</reference>
<sequence>MKSKKVHNPLELRKELFKRGNFDFITTHKGKKHIKQEEALKILTDNKTKEFIYGGAAGGAKSWTGASWLLFMALNYPGSKWFIGREELKRLRDSTLITFWKVCKAYGVPKDFYKYNGQDNYIQFTNGSRIDMLDLRYKPSDPFYERYGSVEYTGGWIEEGGEVNFGAFDTLKTRVGRHMNDEFNITPKIFITCNPKKNWMYSYFYKPAMENRLKPYQVFHQAFVQDNPFIAKDYIEQLENTTDKAKRERLLKGNWEYDDNPYKLCDYDKILQLYTNDHITKSREKYITADVARFGSDLAIVGVWEDWDLVEVHTFEISKTTEIQACIQAMQSKHGIPSSNCIADSDGVGGGVVDNLNIVGFVNNARPFEEELSEGKKDTPSYKNMQTQLLVYLAEEIINKNKMRISADLSEEQKEAVNEELDTIERIPDTNVITLVDKATIKQNIGRSPDYRDFILMRGYFDFKKPIRNNLQDIASIL</sequence>
<evidence type="ECO:0000313" key="3">
    <source>
        <dbReference type="Proteomes" id="UP000198517"/>
    </source>
</evidence>
<dbReference type="Gene3D" id="3.40.50.300">
    <property type="entry name" value="P-loop containing nucleotide triphosphate hydrolases"/>
    <property type="match status" value="1"/>
</dbReference>
<keyword evidence="3" id="KW-1185">Reference proteome</keyword>
<dbReference type="InterPro" id="IPR035412">
    <property type="entry name" value="Terminase_L_N"/>
</dbReference>
<protein>
    <submittedName>
        <fullName evidence="2">Terminase-like family protein</fullName>
    </submittedName>
</protein>
<dbReference type="Proteomes" id="UP000198517">
    <property type="component" value="Unassembled WGS sequence"/>
</dbReference>
<dbReference type="EMBL" id="FNAS01000004">
    <property type="protein sequence ID" value="SDE15816.1"/>
    <property type="molecule type" value="Genomic_DNA"/>
</dbReference>
<dbReference type="PANTHER" id="PTHR39184">
    <property type="match status" value="1"/>
</dbReference>
<dbReference type="STRING" id="1071918.SAMN05421544_10427"/>
<gene>
    <name evidence="2" type="ORF">SAMN05421544_10427</name>
</gene>
<dbReference type="AlphaFoldDB" id="A0A1G7APL0"/>
<proteinExistence type="predicted"/>
<organism evidence="2 3">
    <name type="scientific">Riemerella columbipharyngis</name>
    <dbReference type="NCBI Taxonomy" id="1071918"/>
    <lineage>
        <taxon>Bacteria</taxon>
        <taxon>Pseudomonadati</taxon>
        <taxon>Bacteroidota</taxon>
        <taxon>Flavobacteriia</taxon>
        <taxon>Flavobacteriales</taxon>
        <taxon>Weeksellaceae</taxon>
        <taxon>Riemerella</taxon>
    </lineage>
</organism>
<dbReference type="OrthoDB" id="924847at2"/>
<feature type="domain" description="Phage terminase large subunit N-terminal" evidence="1">
    <location>
        <begin position="50"/>
        <end position="243"/>
    </location>
</feature>
<dbReference type="RefSeq" id="WP_092736081.1">
    <property type="nucleotide sequence ID" value="NZ_FNAS01000004.1"/>
</dbReference>
<dbReference type="InterPro" id="IPR052380">
    <property type="entry name" value="Viral_DNA_packaging_terminase"/>
</dbReference>
<dbReference type="PANTHER" id="PTHR39184:SF1">
    <property type="entry name" value="PBSX PHAGE TERMINASE LARGE SUBUNIT"/>
    <property type="match status" value="1"/>
</dbReference>
<name>A0A1G7APL0_9FLAO</name>
<accession>A0A1G7APL0</accession>
<evidence type="ECO:0000313" key="2">
    <source>
        <dbReference type="EMBL" id="SDE15816.1"/>
    </source>
</evidence>
<dbReference type="Gene3D" id="3.30.420.240">
    <property type="match status" value="1"/>
</dbReference>
<dbReference type="Pfam" id="PF04466">
    <property type="entry name" value="Terminase_3"/>
    <property type="match status" value="1"/>
</dbReference>
<dbReference type="InterPro" id="IPR027417">
    <property type="entry name" value="P-loop_NTPase"/>
</dbReference>